<gene>
    <name evidence="2 4" type="primary">rbfA</name>
    <name evidence="4" type="ORF">HMH01_14375</name>
</gene>
<sequence length="146" mass="16151">MPRHSTAGGAGPSQRQLRVAELIRRALSDVFARGDLHDPGLAGASITVGEVRTSPDLRHATVFVLPLGGAGAEALIGTLNRNRAELRRAVTRSVDLKFSPELRFEVDTTFDQMDATRRMLADPRVTRDLDRDDDDDEDADRRDEEE</sequence>
<dbReference type="HAMAP" id="MF_00003">
    <property type="entry name" value="RbfA"/>
    <property type="match status" value="1"/>
</dbReference>
<evidence type="ECO:0000256" key="3">
    <source>
        <dbReference type="SAM" id="MobiDB-lite"/>
    </source>
</evidence>
<dbReference type="InterPro" id="IPR015946">
    <property type="entry name" value="KH_dom-like_a/b"/>
</dbReference>
<dbReference type="GO" id="GO:0030490">
    <property type="term" value="P:maturation of SSU-rRNA"/>
    <property type="evidence" value="ECO:0007669"/>
    <property type="project" value="UniProtKB-UniRule"/>
</dbReference>
<dbReference type="Gene3D" id="3.30.300.20">
    <property type="match status" value="1"/>
</dbReference>
<keyword evidence="2" id="KW-0963">Cytoplasm</keyword>
<reference evidence="4 5" key="1">
    <citation type="submission" date="2020-05" db="EMBL/GenBank/DDBJ databases">
        <title>Gimesia benthica sp. nov., a novel planctomycete isolated from a deep-sea water sample of the Northwest Indian Ocean.</title>
        <authorList>
            <person name="Wang J."/>
            <person name="Ruan C."/>
            <person name="Song L."/>
            <person name="Zhu Y."/>
            <person name="Li A."/>
            <person name="Zheng X."/>
            <person name="Wang L."/>
            <person name="Lu Z."/>
            <person name="Huang Y."/>
            <person name="Du W."/>
            <person name="Zhou Y."/>
            <person name="Huang L."/>
            <person name="Dai X."/>
        </authorList>
    </citation>
    <scope>NUCLEOTIDE SEQUENCE [LARGE SCALE GENOMIC DNA]</scope>
    <source>
        <strain evidence="4 5">YYQ-30</strain>
    </source>
</reference>
<comment type="subunit">
    <text evidence="2">Monomer. Binds 30S ribosomal subunits, but not 50S ribosomal subunits or 70S ribosomes.</text>
</comment>
<organism evidence="4 5">
    <name type="scientific">Halovulum dunhuangense</name>
    <dbReference type="NCBI Taxonomy" id="1505036"/>
    <lineage>
        <taxon>Bacteria</taxon>
        <taxon>Pseudomonadati</taxon>
        <taxon>Pseudomonadota</taxon>
        <taxon>Alphaproteobacteria</taxon>
        <taxon>Rhodobacterales</taxon>
        <taxon>Paracoccaceae</taxon>
        <taxon>Halovulum</taxon>
    </lineage>
</organism>
<dbReference type="PROSITE" id="PS01319">
    <property type="entry name" value="RBFA"/>
    <property type="match status" value="1"/>
</dbReference>
<dbReference type="GO" id="GO:0043024">
    <property type="term" value="F:ribosomal small subunit binding"/>
    <property type="evidence" value="ECO:0007669"/>
    <property type="project" value="TreeGrafter"/>
</dbReference>
<dbReference type="NCBIfam" id="NF001802">
    <property type="entry name" value="PRK00521.2-5"/>
    <property type="match status" value="1"/>
</dbReference>
<dbReference type="RefSeq" id="WP_171326453.1">
    <property type="nucleotide sequence ID" value="NZ_JABFBC010000002.1"/>
</dbReference>
<dbReference type="PANTHER" id="PTHR33515:SF1">
    <property type="entry name" value="RIBOSOME-BINDING FACTOR A, CHLOROPLASTIC-RELATED"/>
    <property type="match status" value="1"/>
</dbReference>
<dbReference type="GO" id="GO:0005829">
    <property type="term" value="C:cytosol"/>
    <property type="evidence" value="ECO:0007669"/>
    <property type="project" value="TreeGrafter"/>
</dbReference>
<dbReference type="EMBL" id="JABFBC010000002">
    <property type="protein sequence ID" value="NNU81623.1"/>
    <property type="molecule type" value="Genomic_DNA"/>
</dbReference>
<keyword evidence="5" id="KW-1185">Reference proteome</keyword>
<feature type="region of interest" description="Disordered" evidence="3">
    <location>
        <begin position="117"/>
        <end position="146"/>
    </location>
</feature>
<keyword evidence="1 2" id="KW-0690">Ribosome biogenesis</keyword>
<evidence type="ECO:0000256" key="1">
    <source>
        <dbReference type="ARBA" id="ARBA00022517"/>
    </source>
</evidence>
<protein>
    <recommendedName>
        <fullName evidence="2">Ribosome-binding factor A</fullName>
    </recommendedName>
</protein>
<comment type="caution">
    <text evidence="4">The sequence shown here is derived from an EMBL/GenBank/DDBJ whole genome shotgun (WGS) entry which is preliminary data.</text>
</comment>
<comment type="similarity">
    <text evidence="2">Belongs to the RbfA family.</text>
</comment>
<dbReference type="InterPro" id="IPR020053">
    <property type="entry name" value="Ribosome-bd_factorA_CS"/>
</dbReference>
<dbReference type="Proteomes" id="UP000572377">
    <property type="component" value="Unassembled WGS sequence"/>
</dbReference>
<name>A0A849L5U1_9RHOB</name>
<dbReference type="InterPro" id="IPR000238">
    <property type="entry name" value="RbfA"/>
</dbReference>
<dbReference type="PANTHER" id="PTHR33515">
    <property type="entry name" value="RIBOSOME-BINDING FACTOR A, CHLOROPLASTIC-RELATED"/>
    <property type="match status" value="1"/>
</dbReference>
<dbReference type="SUPFAM" id="SSF89919">
    <property type="entry name" value="Ribosome-binding factor A, RbfA"/>
    <property type="match status" value="1"/>
</dbReference>
<dbReference type="Pfam" id="PF02033">
    <property type="entry name" value="RBFA"/>
    <property type="match status" value="1"/>
</dbReference>
<feature type="compositionally biased region" description="Basic and acidic residues" evidence="3">
    <location>
        <begin position="117"/>
        <end position="130"/>
    </location>
</feature>
<evidence type="ECO:0000256" key="2">
    <source>
        <dbReference type="HAMAP-Rule" id="MF_00003"/>
    </source>
</evidence>
<dbReference type="InterPro" id="IPR023799">
    <property type="entry name" value="RbfA_dom_sf"/>
</dbReference>
<proteinExistence type="inferred from homology"/>
<dbReference type="AlphaFoldDB" id="A0A849L5U1"/>
<accession>A0A849L5U1</accession>
<comment type="function">
    <text evidence="2">One of several proteins that assist in the late maturation steps of the functional core of the 30S ribosomal subunit. Associates with free 30S ribosomal subunits (but not with 30S subunits that are part of 70S ribosomes or polysomes). Required for efficient processing of 16S rRNA. May interact with the 5'-terminal helix region of 16S rRNA.</text>
</comment>
<evidence type="ECO:0000313" key="5">
    <source>
        <dbReference type="Proteomes" id="UP000572377"/>
    </source>
</evidence>
<comment type="subcellular location">
    <subcellularLocation>
        <location evidence="2">Cytoplasm</location>
    </subcellularLocation>
</comment>
<evidence type="ECO:0000313" key="4">
    <source>
        <dbReference type="EMBL" id="NNU81623.1"/>
    </source>
</evidence>